<evidence type="ECO:0008006" key="16">
    <source>
        <dbReference type="Google" id="ProtNLM"/>
    </source>
</evidence>
<dbReference type="EnsemblMetazoa" id="OVOC10557.1">
    <property type="protein sequence ID" value="OVOC10557.1"/>
    <property type="gene ID" value="WBGene00247366"/>
</dbReference>
<evidence type="ECO:0000256" key="9">
    <source>
        <dbReference type="ARBA" id="ARBA00023242"/>
    </source>
</evidence>
<dbReference type="OMA" id="RPTINAH"/>
<keyword evidence="7 10" id="KW-0371">Homeobox</keyword>
<dbReference type="SUPFAM" id="SSF46689">
    <property type="entry name" value="Homeodomain-like"/>
    <property type="match status" value="3"/>
</dbReference>
<dbReference type="GO" id="GO:0005634">
    <property type="term" value="C:nucleus"/>
    <property type="evidence" value="ECO:0007669"/>
    <property type="project" value="UniProtKB-SubCell"/>
</dbReference>
<keyword evidence="6 10" id="KW-0238">DNA-binding</keyword>
<proteinExistence type="inferred from homology"/>
<dbReference type="Proteomes" id="UP000024404">
    <property type="component" value="Unassembled WGS sequence"/>
</dbReference>
<keyword evidence="8" id="KW-0804">Transcription</keyword>
<accession>A0A8R1XNQ3</accession>
<dbReference type="PRINTS" id="PR00027">
    <property type="entry name" value="PAIREDBOX"/>
</dbReference>
<reference evidence="15" key="1">
    <citation type="submission" date="2013-10" db="EMBL/GenBank/DDBJ databases">
        <title>Genome sequencing of Onchocerca volvulus.</title>
        <authorList>
            <person name="Cotton J."/>
            <person name="Tsai J."/>
            <person name="Stanley E."/>
            <person name="Tracey A."/>
            <person name="Holroyd N."/>
            <person name="Lustigman S."/>
            <person name="Berriman M."/>
        </authorList>
    </citation>
    <scope>NUCLEOTIDE SEQUENCE</scope>
</reference>
<dbReference type="InterPro" id="IPR017970">
    <property type="entry name" value="Homeobox_CS"/>
</dbReference>
<evidence type="ECO:0000256" key="3">
    <source>
        <dbReference type="ARBA" id="ARBA00022473"/>
    </source>
</evidence>
<keyword evidence="9 10" id="KW-0539">Nucleus</keyword>
<name>A0A8R1XNQ3_ONCVO</name>
<sequence length="384" mass="42864">MACTTGDATTTATVSDNAALTINHHSFTFANIMGQGRVNQLGGVFINGRPLPQHIRLKIVEMATNGVKPCHISRQLRVSHGCVSKILYRYAETGSVSPGQVAMFHLHVLKFEIPNFGFMISSEHSIWHSVKPLNKIGGNSRSRKIILALEEQIARIHQDQPAISAHEIRLMLIDKGICNRSNVPSISSIHKYMRAGSMRNGIQNQYSSKSFTLKQPKIFTLKHSIDGILGTSTGRCDGTEQLFPDCRIKMIGRNRRNRTSFTQEQLEVLEAAFKANTYPDQELRERLALATKLDEGKIQVWFSNRRARCRKSLATSTSNPFIFYPNSFVPFFQEMDALTSARPDITSSTEFTLPLNSRTAIATAPAIHSINFTNLSSLLFPTNV</sequence>
<dbReference type="InterPro" id="IPR043565">
    <property type="entry name" value="PAX_fam"/>
</dbReference>
<keyword evidence="15" id="KW-1185">Reference proteome</keyword>
<dbReference type="Gene3D" id="1.10.10.10">
    <property type="entry name" value="Winged helix-like DNA-binding domain superfamily/Winged helix DNA-binding domain"/>
    <property type="match status" value="2"/>
</dbReference>
<evidence type="ECO:0000256" key="2">
    <source>
        <dbReference type="ARBA" id="ARBA00005733"/>
    </source>
</evidence>
<dbReference type="Pfam" id="PF00292">
    <property type="entry name" value="PAX"/>
    <property type="match status" value="2"/>
</dbReference>
<comment type="similarity">
    <text evidence="2">Belongs to the paired homeobox family.</text>
</comment>
<feature type="domain" description="Paired" evidence="13">
    <location>
        <begin position="34"/>
        <end position="196"/>
    </location>
</feature>
<dbReference type="GO" id="GO:0000978">
    <property type="term" value="F:RNA polymerase II cis-regulatory region sequence-specific DNA binding"/>
    <property type="evidence" value="ECO:0007669"/>
    <property type="project" value="TreeGrafter"/>
</dbReference>
<reference evidence="14" key="2">
    <citation type="submission" date="2022-06" db="UniProtKB">
        <authorList>
            <consortium name="EnsemblMetazoa"/>
        </authorList>
    </citation>
    <scope>IDENTIFICATION</scope>
</reference>
<evidence type="ECO:0000259" key="12">
    <source>
        <dbReference type="PROSITE" id="PS50071"/>
    </source>
</evidence>
<dbReference type="InterPro" id="IPR001523">
    <property type="entry name" value="Paired_dom"/>
</dbReference>
<evidence type="ECO:0000256" key="4">
    <source>
        <dbReference type="ARBA" id="ARBA00022724"/>
    </source>
</evidence>
<evidence type="ECO:0000313" key="15">
    <source>
        <dbReference type="Proteomes" id="UP000024404"/>
    </source>
</evidence>
<dbReference type="AlphaFoldDB" id="A0A8R1XNQ3"/>
<dbReference type="EMBL" id="CMVM020000344">
    <property type="status" value="NOT_ANNOTATED_CDS"/>
    <property type="molecule type" value="Genomic_DNA"/>
</dbReference>
<evidence type="ECO:0000256" key="6">
    <source>
        <dbReference type="ARBA" id="ARBA00023125"/>
    </source>
</evidence>
<dbReference type="PROSITE" id="PS50071">
    <property type="entry name" value="HOMEOBOX_2"/>
    <property type="match status" value="1"/>
</dbReference>
<dbReference type="SMART" id="SM00351">
    <property type="entry name" value="PAX"/>
    <property type="match status" value="1"/>
</dbReference>
<evidence type="ECO:0000256" key="10">
    <source>
        <dbReference type="PROSITE-ProRule" id="PRU00108"/>
    </source>
</evidence>
<evidence type="ECO:0000256" key="7">
    <source>
        <dbReference type="ARBA" id="ARBA00023155"/>
    </source>
</evidence>
<dbReference type="InterPro" id="IPR009057">
    <property type="entry name" value="Homeodomain-like_sf"/>
</dbReference>
<dbReference type="Pfam" id="PF00046">
    <property type="entry name" value="Homeodomain"/>
    <property type="match status" value="1"/>
</dbReference>
<dbReference type="InterPro" id="IPR001356">
    <property type="entry name" value="HD"/>
</dbReference>
<organism evidence="14 15">
    <name type="scientific">Onchocerca volvulus</name>
    <dbReference type="NCBI Taxonomy" id="6282"/>
    <lineage>
        <taxon>Eukaryota</taxon>
        <taxon>Metazoa</taxon>
        <taxon>Ecdysozoa</taxon>
        <taxon>Nematoda</taxon>
        <taxon>Chromadorea</taxon>
        <taxon>Rhabditida</taxon>
        <taxon>Spirurina</taxon>
        <taxon>Spiruromorpha</taxon>
        <taxon>Filarioidea</taxon>
        <taxon>Onchocercidae</taxon>
        <taxon>Onchocerca</taxon>
    </lineage>
</organism>
<keyword evidence="5" id="KW-0805">Transcription regulation</keyword>
<evidence type="ECO:0000259" key="13">
    <source>
        <dbReference type="PROSITE" id="PS51057"/>
    </source>
</evidence>
<dbReference type="PROSITE" id="PS00027">
    <property type="entry name" value="HOMEOBOX_1"/>
    <property type="match status" value="1"/>
</dbReference>
<protein>
    <recommendedName>
        <fullName evidence="16">Paired domain-containing protein</fullName>
    </recommendedName>
</protein>
<dbReference type="Gene3D" id="1.10.10.60">
    <property type="entry name" value="Homeodomain-like"/>
    <property type="match status" value="1"/>
</dbReference>
<evidence type="ECO:0000256" key="11">
    <source>
        <dbReference type="RuleBase" id="RU000682"/>
    </source>
</evidence>
<keyword evidence="3" id="KW-0217">Developmental protein</keyword>
<evidence type="ECO:0000256" key="5">
    <source>
        <dbReference type="ARBA" id="ARBA00023015"/>
    </source>
</evidence>
<dbReference type="SMART" id="SM00389">
    <property type="entry name" value="HOX"/>
    <property type="match status" value="1"/>
</dbReference>
<evidence type="ECO:0000313" key="14">
    <source>
        <dbReference type="EnsemblMetazoa" id="OVOC10557.1"/>
    </source>
</evidence>
<keyword evidence="4" id="KW-0563">Paired box</keyword>
<evidence type="ECO:0000256" key="1">
    <source>
        <dbReference type="ARBA" id="ARBA00004123"/>
    </source>
</evidence>
<feature type="domain" description="Homeobox" evidence="12">
    <location>
        <begin position="252"/>
        <end position="312"/>
    </location>
</feature>
<comment type="subcellular location">
    <subcellularLocation>
        <location evidence="1 10 11">Nucleus</location>
    </subcellularLocation>
</comment>
<dbReference type="InterPro" id="IPR036388">
    <property type="entry name" value="WH-like_DNA-bd_sf"/>
</dbReference>
<dbReference type="GO" id="GO:0000981">
    <property type="term" value="F:DNA-binding transcription factor activity, RNA polymerase II-specific"/>
    <property type="evidence" value="ECO:0007669"/>
    <property type="project" value="InterPro"/>
</dbReference>
<dbReference type="PANTHER" id="PTHR45636">
    <property type="entry name" value="PAIRED BOX PROTEIN PAX-6-RELATED-RELATED"/>
    <property type="match status" value="1"/>
</dbReference>
<evidence type="ECO:0000256" key="8">
    <source>
        <dbReference type="ARBA" id="ARBA00023163"/>
    </source>
</evidence>
<dbReference type="CDD" id="cd00086">
    <property type="entry name" value="homeodomain"/>
    <property type="match status" value="1"/>
</dbReference>
<feature type="DNA-binding region" description="Homeobox" evidence="10">
    <location>
        <begin position="254"/>
        <end position="313"/>
    </location>
</feature>
<dbReference type="PANTHER" id="PTHR45636:SF49">
    <property type="entry name" value="PAIRED BOX PROTEIN 3 HOMOLOG"/>
    <property type="match status" value="1"/>
</dbReference>
<dbReference type="PROSITE" id="PS51057">
    <property type="entry name" value="PAIRED_2"/>
    <property type="match status" value="1"/>
</dbReference>